<feature type="compositionally biased region" description="Basic and acidic residues" evidence="1">
    <location>
        <begin position="162"/>
        <end position="171"/>
    </location>
</feature>
<feature type="compositionally biased region" description="Basic and acidic residues" evidence="1">
    <location>
        <begin position="27"/>
        <end position="37"/>
    </location>
</feature>
<feature type="region of interest" description="Disordered" evidence="1">
    <location>
        <begin position="140"/>
        <end position="178"/>
    </location>
</feature>
<evidence type="ECO:0000313" key="3">
    <source>
        <dbReference type="EMBL" id="CAJ0589864.1"/>
    </source>
</evidence>
<comment type="caution">
    <text evidence="3">The sequence shown here is derived from an EMBL/GenBank/DDBJ whole genome shotgun (WGS) entry which is preliminary data.</text>
</comment>
<sequence length="178" mass="19729">MHCLITGVIASISSFIPLTLVACNSRKDSRRSFRERNTAGTSARSVSSQRQLSSVEEVEPTQREDIRAVDSLKFITARRRIVVQPGSKKLGSSSDHTDVIIVPLGKAQQQVVPRSNLTKPNKRKQHSKRARLKVHFLDEVKGQNKAKKRPAQAKVVVMSLEGSKEKDDATERSSLADS</sequence>
<dbReference type="EMBL" id="CATQJL010000001">
    <property type="protein sequence ID" value="CAJ0589864.1"/>
    <property type="molecule type" value="Genomic_DNA"/>
</dbReference>
<name>A0AA36DNU9_CYLNA</name>
<feature type="region of interest" description="Disordered" evidence="1">
    <location>
        <begin position="27"/>
        <end position="60"/>
    </location>
</feature>
<feature type="signal peptide" evidence="2">
    <location>
        <begin position="1"/>
        <end position="21"/>
    </location>
</feature>
<protein>
    <submittedName>
        <fullName evidence="3">Uncharacterized protein</fullName>
    </submittedName>
</protein>
<gene>
    <name evidence="3" type="ORF">CYNAS_LOCUS1847</name>
</gene>
<proteinExistence type="predicted"/>
<reference evidence="3" key="1">
    <citation type="submission" date="2023-07" db="EMBL/GenBank/DDBJ databases">
        <authorList>
            <consortium name="CYATHOMIX"/>
        </authorList>
    </citation>
    <scope>NUCLEOTIDE SEQUENCE</scope>
    <source>
        <strain evidence="3">N/A</strain>
    </source>
</reference>
<evidence type="ECO:0000256" key="1">
    <source>
        <dbReference type="SAM" id="MobiDB-lite"/>
    </source>
</evidence>
<dbReference type="PANTHER" id="PTHR37977:SF1">
    <property type="entry name" value="PROTEIN CBG18402"/>
    <property type="match status" value="1"/>
</dbReference>
<evidence type="ECO:0000256" key="2">
    <source>
        <dbReference type="SAM" id="SignalP"/>
    </source>
</evidence>
<dbReference type="PANTHER" id="PTHR37977">
    <property type="entry name" value="PROTEIN CBG18402-RELATED"/>
    <property type="match status" value="1"/>
</dbReference>
<evidence type="ECO:0000313" key="4">
    <source>
        <dbReference type="Proteomes" id="UP001176961"/>
    </source>
</evidence>
<feature type="compositionally biased region" description="Low complexity" evidence="1">
    <location>
        <begin position="42"/>
        <end position="55"/>
    </location>
</feature>
<accession>A0AA36DNU9</accession>
<feature type="chain" id="PRO_5041221112" evidence="2">
    <location>
        <begin position="22"/>
        <end position="178"/>
    </location>
</feature>
<keyword evidence="4" id="KW-1185">Reference proteome</keyword>
<dbReference type="AlphaFoldDB" id="A0AA36DNU9"/>
<keyword evidence="2" id="KW-0732">Signal</keyword>
<organism evidence="3 4">
    <name type="scientific">Cylicocyclus nassatus</name>
    <name type="common">Nematode worm</name>
    <dbReference type="NCBI Taxonomy" id="53992"/>
    <lineage>
        <taxon>Eukaryota</taxon>
        <taxon>Metazoa</taxon>
        <taxon>Ecdysozoa</taxon>
        <taxon>Nematoda</taxon>
        <taxon>Chromadorea</taxon>
        <taxon>Rhabditida</taxon>
        <taxon>Rhabditina</taxon>
        <taxon>Rhabditomorpha</taxon>
        <taxon>Strongyloidea</taxon>
        <taxon>Strongylidae</taxon>
        <taxon>Cylicocyclus</taxon>
    </lineage>
</organism>
<dbReference type="Proteomes" id="UP001176961">
    <property type="component" value="Unassembled WGS sequence"/>
</dbReference>